<dbReference type="SUPFAM" id="SSF51206">
    <property type="entry name" value="cAMP-binding domain-like"/>
    <property type="match status" value="1"/>
</dbReference>
<dbReference type="PANTHER" id="PTHR24567">
    <property type="entry name" value="CRP FAMILY TRANSCRIPTIONAL REGULATORY PROTEIN"/>
    <property type="match status" value="1"/>
</dbReference>
<reference evidence="7 8" key="1">
    <citation type="submission" date="2017-07" db="EMBL/GenBank/DDBJ databases">
        <title>Fictibacillus sp. nov. GDSW-R2A3 Genome sequencing and assembly.</title>
        <authorList>
            <person name="Mayilraj S."/>
        </authorList>
    </citation>
    <scope>NUCLEOTIDE SEQUENCE [LARGE SCALE GENOMIC DNA]</scope>
    <source>
        <strain evidence="7 8">GDSW-R2A3</strain>
    </source>
</reference>
<dbReference type="InterPro" id="IPR036390">
    <property type="entry name" value="WH_DNA-bd_sf"/>
</dbReference>
<feature type="domain" description="Cyclic nucleotide-binding" evidence="5">
    <location>
        <begin position="3"/>
        <end position="86"/>
    </location>
</feature>
<dbReference type="PANTHER" id="PTHR24567:SF74">
    <property type="entry name" value="HTH-TYPE TRANSCRIPTIONAL REGULATOR ARCR"/>
    <property type="match status" value="1"/>
</dbReference>
<evidence type="ECO:0000256" key="1">
    <source>
        <dbReference type="ARBA" id="ARBA00023015"/>
    </source>
</evidence>
<keyword evidence="3" id="KW-0010">Activator</keyword>
<dbReference type="Gene3D" id="2.60.120.10">
    <property type="entry name" value="Jelly Rolls"/>
    <property type="match status" value="1"/>
</dbReference>
<keyword evidence="4" id="KW-0804">Transcription</keyword>
<evidence type="ECO:0000313" key="7">
    <source>
        <dbReference type="EMBL" id="OYD57329.1"/>
    </source>
</evidence>
<evidence type="ECO:0000256" key="2">
    <source>
        <dbReference type="ARBA" id="ARBA00023125"/>
    </source>
</evidence>
<protein>
    <submittedName>
        <fullName evidence="7">Crp/Fnr family transcriptional regulator</fullName>
    </submittedName>
</protein>
<evidence type="ECO:0000259" key="6">
    <source>
        <dbReference type="Pfam" id="PF13545"/>
    </source>
</evidence>
<dbReference type="Pfam" id="PF13545">
    <property type="entry name" value="HTH_Crp_2"/>
    <property type="match status" value="1"/>
</dbReference>
<feature type="domain" description="HTH crp-type" evidence="6">
    <location>
        <begin position="137"/>
        <end position="166"/>
    </location>
</feature>
<dbReference type="InterPro" id="IPR014710">
    <property type="entry name" value="RmlC-like_jellyroll"/>
</dbReference>
<dbReference type="Pfam" id="PF00027">
    <property type="entry name" value="cNMP_binding"/>
    <property type="match status" value="1"/>
</dbReference>
<dbReference type="InterPro" id="IPR000595">
    <property type="entry name" value="cNMP-bd_dom"/>
</dbReference>
<keyword evidence="8" id="KW-1185">Reference proteome</keyword>
<evidence type="ECO:0000256" key="4">
    <source>
        <dbReference type="ARBA" id="ARBA00023163"/>
    </source>
</evidence>
<gene>
    <name evidence="7" type="ORF">CGZ90_11645</name>
</gene>
<dbReference type="AlphaFoldDB" id="A0A235F7Z8"/>
<dbReference type="Proteomes" id="UP000215059">
    <property type="component" value="Unassembled WGS sequence"/>
</dbReference>
<evidence type="ECO:0000313" key="8">
    <source>
        <dbReference type="Proteomes" id="UP000215059"/>
    </source>
</evidence>
<dbReference type="GO" id="GO:0005829">
    <property type="term" value="C:cytosol"/>
    <property type="evidence" value="ECO:0007669"/>
    <property type="project" value="TreeGrafter"/>
</dbReference>
<accession>A0A235F7Z8</accession>
<organism evidence="7 8">
    <name type="scientific">Fictibacillus aquaticus</name>
    <dbReference type="NCBI Taxonomy" id="2021314"/>
    <lineage>
        <taxon>Bacteria</taxon>
        <taxon>Bacillati</taxon>
        <taxon>Bacillota</taxon>
        <taxon>Bacilli</taxon>
        <taxon>Bacillales</taxon>
        <taxon>Fictibacillaceae</taxon>
        <taxon>Fictibacillus</taxon>
    </lineage>
</organism>
<keyword evidence="2" id="KW-0238">DNA-binding</keyword>
<dbReference type="InterPro" id="IPR018490">
    <property type="entry name" value="cNMP-bd_dom_sf"/>
</dbReference>
<evidence type="ECO:0000259" key="5">
    <source>
        <dbReference type="Pfam" id="PF00027"/>
    </source>
</evidence>
<dbReference type="GO" id="GO:0003700">
    <property type="term" value="F:DNA-binding transcription factor activity"/>
    <property type="evidence" value="ECO:0007669"/>
    <property type="project" value="TreeGrafter"/>
</dbReference>
<dbReference type="CDD" id="cd00038">
    <property type="entry name" value="CAP_ED"/>
    <property type="match status" value="1"/>
</dbReference>
<dbReference type="InterPro" id="IPR050397">
    <property type="entry name" value="Env_Response_Regulators"/>
</dbReference>
<dbReference type="InterPro" id="IPR012318">
    <property type="entry name" value="HTH_CRP"/>
</dbReference>
<dbReference type="OrthoDB" id="2903186at2"/>
<proteinExistence type="predicted"/>
<comment type="caution">
    <text evidence="7">The sequence shown here is derived from an EMBL/GenBank/DDBJ whole genome shotgun (WGS) entry which is preliminary data.</text>
</comment>
<dbReference type="RefSeq" id="WP_094252678.1">
    <property type="nucleotide sequence ID" value="NZ_JBHLXL010000001.1"/>
</dbReference>
<name>A0A235F7Z8_9BACL</name>
<dbReference type="SUPFAM" id="SSF46785">
    <property type="entry name" value="Winged helix' DNA-binding domain"/>
    <property type="match status" value="1"/>
</dbReference>
<evidence type="ECO:0000256" key="3">
    <source>
        <dbReference type="ARBA" id="ARBA00023159"/>
    </source>
</evidence>
<sequence length="168" mass="19104">MFLAKGEVLFRQGESGPLFELKSGLLKIVKLHEDGSEVLLNLIVPGEIIPHHSLISPKEYNGTAHALIASEVEVLPAEEWYGKLKQSPEQYEVVAMRLQEKLRMMQQRIDQLTALAPVEKILKLQTWFAAYFPGVDVQDVLKQEEIGQFVGLRRETVNRAMKQLKNIL</sequence>
<dbReference type="GO" id="GO:0003677">
    <property type="term" value="F:DNA binding"/>
    <property type="evidence" value="ECO:0007669"/>
    <property type="project" value="UniProtKB-KW"/>
</dbReference>
<keyword evidence="1" id="KW-0805">Transcription regulation</keyword>
<dbReference type="EMBL" id="NOII01000003">
    <property type="protein sequence ID" value="OYD57329.1"/>
    <property type="molecule type" value="Genomic_DNA"/>
</dbReference>